<accession>A0A5T1UCN9</accession>
<proteinExistence type="predicted"/>
<reference evidence="2" key="1">
    <citation type="submission" date="2018-07" db="EMBL/GenBank/DDBJ databases">
        <authorList>
            <consortium name="NARMS: The National Antimicrobial Resistance Monitoring System"/>
        </authorList>
    </citation>
    <scope>NUCLEOTIDE SEQUENCE</scope>
    <source>
        <strain evidence="2">CVM N17C010</strain>
    </source>
</reference>
<name>A0A5T1UCN9_CAMJU</name>
<dbReference type="Pfam" id="PF08529">
    <property type="entry name" value="NusA_N"/>
    <property type="match status" value="1"/>
</dbReference>
<organism evidence="2">
    <name type="scientific">Campylobacter jejuni</name>
    <dbReference type="NCBI Taxonomy" id="197"/>
    <lineage>
        <taxon>Bacteria</taxon>
        <taxon>Pseudomonadati</taxon>
        <taxon>Campylobacterota</taxon>
        <taxon>Epsilonproteobacteria</taxon>
        <taxon>Campylobacterales</taxon>
        <taxon>Campylobacteraceae</taxon>
        <taxon>Campylobacter</taxon>
    </lineage>
</organism>
<comment type="caution">
    <text evidence="2">The sequence shown here is derived from an EMBL/GenBank/DDBJ whole genome shotgun (WGS) entry which is preliminary data.</text>
</comment>
<sequence>MEKIADIIESIANEKNLNLENVREKVATALINTAKRIYGQEYEFFVDPKNLNLYQKITIVADNDERLQNKSESFIALSKAKSEA</sequence>
<gene>
    <name evidence="2" type="primary">nusA</name>
    <name evidence="2" type="ORF">DST43_06865</name>
</gene>
<dbReference type="GO" id="GO:0031554">
    <property type="term" value="P:regulation of termination of DNA-templated transcription"/>
    <property type="evidence" value="ECO:0007669"/>
    <property type="project" value="InterPro"/>
</dbReference>
<dbReference type="SUPFAM" id="SSF69705">
    <property type="entry name" value="Transcription factor NusA, N-terminal domain"/>
    <property type="match status" value="1"/>
</dbReference>
<dbReference type="GO" id="GO:0003700">
    <property type="term" value="F:DNA-binding transcription factor activity"/>
    <property type="evidence" value="ECO:0007669"/>
    <property type="project" value="InterPro"/>
</dbReference>
<evidence type="ECO:0000313" key="2">
    <source>
        <dbReference type="EMBL" id="EAL6548437.1"/>
    </source>
</evidence>
<feature type="non-terminal residue" evidence="2">
    <location>
        <position position="84"/>
    </location>
</feature>
<protein>
    <submittedName>
        <fullName evidence="2">Transcription termination/antitermination protein NusA</fullName>
    </submittedName>
</protein>
<evidence type="ECO:0000259" key="1">
    <source>
        <dbReference type="Pfam" id="PF08529"/>
    </source>
</evidence>
<dbReference type="EMBL" id="AACQBV010000028">
    <property type="protein sequence ID" value="EAL6548437.1"/>
    <property type="molecule type" value="Genomic_DNA"/>
</dbReference>
<dbReference type="Gene3D" id="3.30.1480.10">
    <property type="entry name" value="NusA, N-terminal domain"/>
    <property type="match status" value="1"/>
</dbReference>
<feature type="domain" description="Transcription factor NusA N-terminal" evidence="1">
    <location>
        <begin position="4"/>
        <end position="82"/>
    </location>
</feature>
<dbReference type="InterPro" id="IPR013735">
    <property type="entry name" value="TF_NusA_N"/>
</dbReference>
<dbReference type="InterPro" id="IPR036555">
    <property type="entry name" value="NusA_N_sf"/>
</dbReference>
<dbReference type="AlphaFoldDB" id="A0A5T1UCN9"/>